<reference evidence="2 3" key="1">
    <citation type="submission" date="2018-11" db="EMBL/GenBank/DDBJ databases">
        <title>Sequencing the genomes of 1000 actinobacteria strains.</title>
        <authorList>
            <person name="Klenk H.-P."/>
        </authorList>
    </citation>
    <scope>NUCLEOTIDE SEQUENCE [LARGE SCALE GENOMIC DNA]</scope>
    <source>
        <strain evidence="2 3">DSM 12652</strain>
    </source>
</reference>
<keyword evidence="1" id="KW-1133">Transmembrane helix</keyword>
<gene>
    <name evidence="2" type="ORF">EDD33_3426</name>
</gene>
<evidence type="ECO:0000313" key="3">
    <source>
        <dbReference type="Proteomes" id="UP000281738"/>
    </source>
</evidence>
<keyword evidence="3" id="KW-1185">Reference proteome</keyword>
<dbReference type="AlphaFoldDB" id="A0A3N2CYB1"/>
<keyword evidence="1" id="KW-0812">Transmembrane</keyword>
<feature type="transmembrane region" description="Helical" evidence="1">
    <location>
        <begin position="154"/>
        <end position="178"/>
    </location>
</feature>
<evidence type="ECO:0000313" key="2">
    <source>
        <dbReference type="EMBL" id="ROR92535.1"/>
    </source>
</evidence>
<comment type="caution">
    <text evidence="2">The sequence shown here is derived from an EMBL/GenBank/DDBJ whole genome shotgun (WGS) entry which is preliminary data.</text>
</comment>
<evidence type="ECO:0000256" key="1">
    <source>
        <dbReference type="SAM" id="Phobius"/>
    </source>
</evidence>
<dbReference type="EMBL" id="RKHO01000001">
    <property type="protein sequence ID" value="ROR92535.1"/>
    <property type="molecule type" value="Genomic_DNA"/>
</dbReference>
<feature type="transmembrane region" description="Helical" evidence="1">
    <location>
        <begin position="42"/>
        <end position="65"/>
    </location>
</feature>
<keyword evidence="1" id="KW-0472">Membrane</keyword>
<feature type="transmembrane region" description="Helical" evidence="1">
    <location>
        <begin position="86"/>
        <end position="107"/>
    </location>
</feature>
<protein>
    <recommendedName>
        <fullName evidence="4">Oligosaccharide repeat unit polymerase</fullName>
    </recommendedName>
</protein>
<accession>A0A3N2CYB1</accession>
<feature type="transmembrane region" description="Helical" evidence="1">
    <location>
        <begin position="272"/>
        <end position="293"/>
    </location>
</feature>
<sequence length="352" mass="38433">MILAGLFCATLATGVVVGMSTRNRETPGGSLSPNPRLRAPLGVALVAGSLAVVGLLLSAQIAGVTMRFAYTQPTLFRSLVNDGGQFYVTGVSIALAWLPFWLALVLIPRDQSWRVPCIALTFIFGAVLIFPYGQRSYYAAPLLAMIAWRERNVGAIKLRAIVPLTVLVILGAGAYATFRVENTTVGDSAQVSARQSVTDFSGRFDSFDFFAQTYQTYDGRLWGRTLLDLATQPVPRSLFPDKPSQTSAYLITLQQPETDRTFTPEYGIVTELWINAGTGGVILGGLFFGWLVGRMSVLAERSMVNPRRALMVLPFLTFPAQWLLGGINSFTTIVLILFGTIYVGIARFVVRR</sequence>
<feature type="transmembrane region" description="Helical" evidence="1">
    <location>
        <begin position="330"/>
        <end position="350"/>
    </location>
</feature>
<feature type="transmembrane region" description="Helical" evidence="1">
    <location>
        <begin position="113"/>
        <end position="133"/>
    </location>
</feature>
<organism evidence="2 3">
    <name type="scientific">Nocardioides aurantiacus</name>
    <dbReference type="NCBI Taxonomy" id="86796"/>
    <lineage>
        <taxon>Bacteria</taxon>
        <taxon>Bacillati</taxon>
        <taxon>Actinomycetota</taxon>
        <taxon>Actinomycetes</taxon>
        <taxon>Propionibacteriales</taxon>
        <taxon>Nocardioidaceae</taxon>
        <taxon>Nocardioides</taxon>
    </lineage>
</organism>
<evidence type="ECO:0008006" key="4">
    <source>
        <dbReference type="Google" id="ProtNLM"/>
    </source>
</evidence>
<dbReference type="Proteomes" id="UP000281738">
    <property type="component" value="Unassembled WGS sequence"/>
</dbReference>
<proteinExistence type="predicted"/>
<name>A0A3N2CYB1_9ACTN</name>